<gene>
    <name evidence="1" type="ORF">FA95DRAFT_1565444</name>
</gene>
<reference evidence="1" key="2">
    <citation type="journal article" date="2022" name="New Phytol.">
        <title>Evolutionary transition to the ectomycorrhizal habit in the genomes of a hyperdiverse lineage of mushroom-forming fungi.</title>
        <authorList>
            <person name="Looney B."/>
            <person name="Miyauchi S."/>
            <person name="Morin E."/>
            <person name="Drula E."/>
            <person name="Courty P.E."/>
            <person name="Kohler A."/>
            <person name="Kuo A."/>
            <person name="LaButti K."/>
            <person name="Pangilinan J."/>
            <person name="Lipzen A."/>
            <person name="Riley R."/>
            <person name="Andreopoulos W."/>
            <person name="He G."/>
            <person name="Johnson J."/>
            <person name="Nolan M."/>
            <person name="Tritt A."/>
            <person name="Barry K.W."/>
            <person name="Grigoriev I.V."/>
            <person name="Nagy L.G."/>
            <person name="Hibbett D."/>
            <person name="Henrissat B."/>
            <person name="Matheny P.B."/>
            <person name="Labbe J."/>
            <person name="Martin F.M."/>
        </authorList>
    </citation>
    <scope>NUCLEOTIDE SEQUENCE</scope>
    <source>
        <strain evidence="1">FP105234-sp</strain>
    </source>
</reference>
<keyword evidence="2" id="KW-1185">Reference proteome</keyword>
<evidence type="ECO:0000313" key="2">
    <source>
        <dbReference type="Proteomes" id="UP000814033"/>
    </source>
</evidence>
<accession>A0ACB8RBX5</accession>
<organism evidence="1 2">
    <name type="scientific">Auriscalpium vulgare</name>
    <dbReference type="NCBI Taxonomy" id="40419"/>
    <lineage>
        <taxon>Eukaryota</taxon>
        <taxon>Fungi</taxon>
        <taxon>Dikarya</taxon>
        <taxon>Basidiomycota</taxon>
        <taxon>Agaricomycotina</taxon>
        <taxon>Agaricomycetes</taxon>
        <taxon>Russulales</taxon>
        <taxon>Auriscalpiaceae</taxon>
        <taxon>Auriscalpium</taxon>
    </lineage>
</organism>
<evidence type="ECO:0000313" key="1">
    <source>
        <dbReference type="EMBL" id="KAI0041372.1"/>
    </source>
</evidence>
<name>A0ACB8RBX5_9AGAM</name>
<dbReference type="EMBL" id="MU276127">
    <property type="protein sequence ID" value="KAI0041372.1"/>
    <property type="molecule type" value="Genomic_DNA"/>
</dbReference>
<comment type="caution">
    <text evidence="1">The sequence shown here is derived from an EMBL/GenBank/DDBJ whole genome shotgun (WGS) entry which is preliminary data.</text>
</comment>
<reference evidence="1" key="1">
    <citation type="submission" date="2021-02" db="EMBL/GenBank/DDBJ databases">
        <authorList>
            <consortium name="DOE Joint Genome Institute"/>
            <person name="Ahrendt S."/>
            <person name="Looney B.P."/>
            <person name="Miyauchi S."/>
            <person name="Morin E."/>
            <person name="Drula E."/>
            <person name="Courty P.E."/>
            <person name="Chicoki N."/>
            <person name="Fauchery L."/>
            <person name="Kohler A."/>
            <person name="Kuo A."/>
            <person name="Labutti K."/>
            <person name="Pangilinan J."/>
            <person name="Lipzen A."/>
            <person name="Riley R."/>
            <person name="Andreopoulos W."/>
            <person name="He G."/>
            <person name="Johnson J."/>
            <person name="Barry K.W."/>
            <person name="Grigoriev I.V."/>
            <person name="Nagy L."/>
            <person name="Hibbett D."/>
            <person name="Henrissat B."/>
            <person name="Matheny P.B."/>
            <person name="Labbe J."/>
            <person name="Martin F."/>
        </authorList>
    </citation>
    <scope>NUCLEOTIDE SEQUENCE</scope>
    <source>
        <strain evidence="1">FP105234-sp</strain>
    </source>
</reference>
<dbReference type="Proteomes" id="UP000814033">
    <property type="component" value="Unassembled WGS sequence"/>
</dbReference>
<proteinExistence type="predicted"/>
<protein>
    <submittedName>
        <fullName evidence="1">Uncharacterized protein</fullName>
    </submittedName>
</protein>
<sequence length="140" mass="16454">MSQETFTSSEFERHYLATPGTLQRSERWWRRRQKALRSFCDGLYYLGNLMRERFVQKCYGFQFLEPLVADMCCEEPSKRLKIGAAVARFKDVRSGLGAWKLRSRVVSRKEYTIVGLIRGTRHVYRTARDIALRRASIPDP</sequence>